<protein>
    <submittedName>
        <fullName evidence="1">Uncharacterized protein</fullName>
    </submittedName>
</protein>
<dbReference type="EMBL" id="CP053923">
    <property type="protein sequence ID" value="QNT69654.1"/>
    <property type="molecule type" value="Genomic_DNA"/>
</dbReference>
<evidence type="ECO:0000313" key="1">
    <source>
        <dbReference type="EMBL" id="QNT69654.1"/>
    </source>
</evidence>
<proteinExistence type="predicted"/>
<organism evidence="1 2">
    <name type="scientific">Defluviicoccus vanus</name>
    <dbReference type="NCBI Taxonomy" id="111831"/>
    <lineage>
        <taxon>Bacteria</taxon>
        <taxon>Pseudomonadati</taxon>
        <taxon>Pseudomonadota</taxon>
        <taxon>Alphaproteobacteria</taxon>
        <taxon>Rhodospirillales</taxon>
        <taxon>Rhodospirillaceae</taxon>
        <taxon>Defluviicoccus</taxon>
    </lineage>
</organism>
<dbReference type="Proteomes" id="UP000516369">
    <property type="component" value="Chromosome"/>
</dbReference>
<sequence length="77" mass="7984">MGGLIKTPKPKTAEAPAVVTPIETTTAAPTAEETAQQERIDSLKRQARGQAATIATSPRGLLVLSATDATRKSLLGE</sequence>
<gene>
    <name evidence="1" type="ORF">HQ394_10370</name>
</gene>
<dbReference type="RefSeq" id="WP_190260173.1">
    <property type="nucleotide sequence ID" value="NZ_CP053923.1"/>
</dbReference>
<evidence type="ECO:0000313" key="2">
    <source>
        <dbReference type="Proteomes" id="UP000516369"/>
    </source>
</evidence>
<dbReference type="KEGG" id="dvn:HQ394_10370"/>
<name>A0A7H1N1R8_9PROT</name>
<accession>A0A7H1N1R8</accession>
<keyword evidence="2" id="KW-1185">Reference proteome</keyword>
<reference evidence="1 2" key="1">
    <citation type="submission" date="2020-05" db="EMBL/GenBank/DDBJ databases">
        <title>Complete closed genome sequence of Defluviicoccus vanus.</title>
        <authorList>
            <person name="Bessarab I."/>
            <person name="Arumugam K."/>
            <person name="Maszenan A.M."/>
            <person name="Seviour R.J."/>
            <person name="Williams R.B."/>
        </authorList>
    </citation>
    <scope>NUCLEOTIDE SEQUENCE [LARGE SCALE GENOMIC DNA]</scope>
    <source>
        <strain evidence="1 2">Ben 114</strain>
    </source>
</reference>
<dbReference type="AlphaFoldDB" id="A0A7H1N1R8"/>